<evidence type="ECO:0000256" key="6">
    <source>
        <dbReference type="ARBA" id="ARBA00022833"/>
    </source>
</evidence>
<name>A0A8J6LMM8_9FIRM</name>
<feature type="transmembrane region" description="Helical" evidence="11">
    <location>
        <begin position="168"/>
        <end position="190"/>
    </location>
</feature>
<keyword evidence="2 10" id="KW-0645">Protease</keyword>
<evidence type="ECO:0000256" key="2">
    <source>
        <dbReference type="ARBA" id="ARBA00022670"/>
    </source>
</evidence>
<keyword evidence="1" id="KW-1003">Cell membrane</keyword>
<evidence type="ECO:0000256" key="8">
    <source>
        <dbReference type="ARBA" id="ARBA00023049"/>
    </source>
</evidence>
<evidence type="ECO:0000256" key="5">
    <source>
        <dbReference type="ARBA" id="ARBA00022801"/>
    </source>
</evidence>
<keyword evidence="14" id="KW-1185">Reference proteome</keyword>
<evidence type="ECO:0000256" key="10">
    <source>
        <dbReference type="RuleBase" id="RU003983"/>
    </source>
</evidence>
<keyword evidence="7 11" id="KW-1133">Transmembrane helix</keyword>
<keyword evidence="4" id="KW-0479">Metal-binding</keyword>
<accession>A0A8J6LMM8</accession>
<keyword evidence="9 11" id="KW-0472">Membrane</keyword>
<dbReference type="EMBL" id="JAAKDE010000010">
    <property type="protein sequence ID" value="MBA2132948.1"/>
    <property type="molecule type" value="Genomic_DNA"/>
</dbReference>
<evidence type="ECO:0000256" key="1">
    <source>
        <dbReference type="ARBA" id="ARBA00022475"/>
    </source>
</evidence>
<dbReference type="Proteomes" id="UP000657177">
    <property type="component" value="Unassembled WGS sequence"/>
</dbReference>
<dbReference type="Gene3D" id="3.30.2010.10">
    <property type="entry name" value="Metalloproteases ('zincins'), catalytic domain"/>
    <property type="match status" value="1"/>
</dbReference>
<feature type="transmembrane region" description="Helical" evidence="11">
    <location>
        <begin position="16"/>
        <end position="35"/>
    </location>
</feature>
<feature type="transmembrane region" description="Helical" evidence="11">
    <location>
        <begin position="311"/>
        <end position="330"/>
    </location>
</feature>
<evidence type="ECO:0000259" key="12">
    <source>
        <dbReference type="Pfam" id="PF01435"/>
    </source>
</evidence>
<evidence type="ECO:0000313" key="14">
    <source>
        <dbReference type="Proteomes" id="UP000657177"/>
    </source>
</evidence>
<keyword evidence="8 10" id="KW-0482">Metalloprotease</keyword>
<dbReference type="PANTHER" id="PTHR43221">
    <property type="entry name" value="PROTEASE HTPX"/>
    <property type="match status" value="1"/>
</dbReference>
<dbReference type="InterPro" id="IPR050083">
    <property type="entry name" value="HtpX_protease"/>
</dbReference>
<evidence type="ECO:0000313" key="13">
    <source>
        <dbReference type="EMBL" id="MBA2132948.1"/>
    </source>
</evidence>
<organism evidence="13 14">
    <name type="scientific">Capillibacterium thermochitinicola</name>
    <dbReference type="NCBI Taxonomy" id="2699427"/>
    <lineage>
        <taxon>Bacteria</taxon>
        <taxon>Bacillati</taxon>
        <taxon>Bacillota</taxon>
        <taxon>Capillibacterium</taxon>
    </lineage>
</organism>
<evidence type="ECO:0000256" key="4">
    <source>
        <dbReference type="ARBA" id="ARBA00022723"/>
    </source>
</evidence>
<feature type="transmembrane region" description="Helical" evidence="11">
    <location>
        <begin position="280"/>
        <end position="299"/>
    </location>
</feature>
<evidence type="ECO:0000256" key="7">
    <source>
        <dbReference type="ARBA" id="ARBA00022989"/>
    </source>
</evidence>
<proteinExistence type="inferred from homology"/>
<dbReference type="CDD" id="cd07345">
    <property type="entry name" value="M48A_Ste24p-like"/>
    <property type="match status" value="1"/>
</dbReference>
<keyword evidence="3 11" id="KW-0812">Transmembrane</keyword>
<feature type="transmembrane region" description="Helical" evidence="11">
    <location>
        <begin position="92"/>
        <end position="114"/>
    </location>
</feature>
<dbReference type="GO" id="GO:0046872">
    <property type="term" value="F:metal ion binding"/>
    <property type="evidence" value="ECO:0007669"/>
    <property type="project" value="UniProtKB-KW"/>
</dbReference>
<comment type="caution">
    <text evidence="13">The sequence shown here is derived from an EMBL/GenBank/DDBJ whole genome shotgun (WGS) entry which is preliminary data.</text>
</comment>
<comment type="similarity">
    <text evidence="10">Belongs to the peptidase M48 family.</text>
</comment>
<keyword evidence="5 10" id="KW-0378">Hydrolase</keyword>
<keyword evidence="6 10" id="KW-0862">Zinc</keyword>
<evidence type="ECO:0000256" key="11">
    <source>
        <dbReference type="SAM" id="Phobius"/>
    </source>
</evidence>
<dbReference type="RefSeq" id="WP_181339404.1">
    <property type="nucleotide sequence ID" value="NZ_JAAKDE010000010.1"/>
</dbReference>
<sequence length="403" mass="46078">MANFIRFIIFDLPDGLRFLLILFLIVINYGAEFLVKRSVSKVYLKTNSPEEAVNKLRIYNQYILAILQIVTIVALEFLVAKYFTLNGKTGRILFMTLIPFVFLMVVNIGQLLIINKTYQRIRGTTESLFNQIRDLALTFLLILVPAGIIGTIMFFAREIKVESEALENIITAAIPITMMFLFNLILPFFYPKLLKAVALEDAGLRGLLDQLFVKAGVKRAQFYQWPTKGKKIANALVVGLVNPKVLISDYYLENAEPAEIEAIIAHEVGHLKHKHLLKRLLYLVGGICELIFVGALLEWYENYTGKEINVYLGLAILLGPFLFYISLGLLKYYRHQEKKADEFALEIGVQPEVMITALLKLARLNHMTTKLKKLDERFQTHPSTARRIAQIEKISGYKYESKH</sequence>
<dbReference type="PANTHER" id="PTHR43221:SF2">
    <property type="entry name" value="PROTEASE HTPX HOMOLOG"/>
    <property type="match status" value="1"/>
</dbReference>
<comment type="cofactor">
    <cofactor evidence="10">
        <name>Zn(2+)</name>
        <dbReference type="ChEBI" id="CHEBI:29105"/>
    </cofactor>
    <text evidence="10">Binds 1 zinc ion per subunit.</text>
</comment>
<feature type="transmembrane region" description="Helical" evidence="11">
    <location>
        <begin position="135"/>
        <end position="156"/>
    </location>
</feature>
<evidence type="ECO:0000256" key="9">
    <source>
        <dbReference type="ARBA" id="ARBA00023136"/>
    </source>
</evidence>
<dbReference type="GO" id="GO:0004222">
    <property type="term" value="F:metalloendopeptidase activity"/>
    <property type="evidence" value="ECO:0007669"/>
    <property type="project" value="InterPro"/>
</dbReference>
<dbReference type="AlphaFoldDB" id="A0A8J6LMM8"/>
<protein>
    <submittedName>
        <fullName evidence="13">M48 family metalloprotease</fullName>
    </submittedName>
</protein>
<dbReference type="Pfam" id="PF01435">
    <property type="entry name" value="Peptidase_M48"/>
    <property type="match status" value="1"/>
</dbReference>
<evidence type="ECO:0000256" key="3">
    <source>
        <dbReference type="ARBA" id="ARBA00022692"/>
    </source>
</evidence>
<feature type="transmembrane region" description="Helical" evidence="11">
    <location>
        <begin position="62"/>
        <end position="80"/>
    </location>
</feature>
<dbReference type="GO" id="GO:0006508">
    <property type="term" value="P:proteolysis"/>
    <property type="evidence" value="ECO:0007669"/>
    <property type="project" value="UniProtKB-KW"/>
</dbReference>
<dbReference type="InterPro" id="IPR001915">
    <property type="entry name" value="Peptidase_M48"/>
</dbReference>
<feature type="domain" description="Peptidase M48" evidence="12">
    <location>
        <begin position="200"/>
        <end position="394"/>
    </location>
</feature>
<reference evidence="13" key="1">
    <citation type="submission" date="2020-06" db="EMBL/GenBank/DDBJ databases">
        <title>Novel chitinolytic bacterium.</title>
        <authorList>
            <person name="Ungkulpasvich U."/>
            <person name="Kosugi A."/>
            <person name="Uke A."/>
        </authorList>
    </citation>
    <scope>NUCLEOTIDE SEQUENCE</scope>
    <source>
        <strain evidence="13">UUS1-1</strain>
    </source>
</reference>
<gene>
    <name evidence="13" type="ORF">G5B42_05245</name>
</gene>